<feature type="transmembrane region" description="Helical" evidence="8">
    <location>
        <begin position="146"/>
        <end position="164"/>
    </location>
</feature>
<dbReference type="EMBL" id="CP053586">
    <property type="protein sequence ID" value="WNZ21744.1"/>
    <property type="molecule type" value="Genomic_DNA"/>
</dbReference>
<evidence type="ECO:0000256" key="8">
    <source>
        <dbReference type="SAM" id="Phobius"/>
    </source>
</evidence>
<keyword evidence="5 8" id="KW-0812">Transmembrane</keyword>
<feature type="transmembrane region" description="Helical" evidence="8">
    <location>
        <begin position="301"/>
        <end position="322"/>
    </location>
</feature>
<evidence type="ECO:0000256" key="5">
    <source>
        <dbReference type="ARBA" id="ARBA00022692"/>
    </source>
</evidence>
<dbReference type="GO" id="GO:0005886">
    <property type="term" value="C:plasma membrane"/>
    <property type="evidence" value="ECO:0007669"/>
    <property type="project" value="UniProtKB-SubCell"/>
</dbReference>
<dbReference type="PANTHER" id="PTHR33908">
    <property type="entry name" value="MANNOSYLTRANSFERASE YKCB-RELATED"/>
    <property type="match status" value="1"/>
</dbReference>
<keyword evidence="7 8" id="KW-0472">Membrane</keyword>
<feature type="transmembrane region" description="Helical" evidence="8">
    <location>
        <begin position="110"/>
        <end position="134"/>
    </location>
</feature>
<keyword evidence="6 8" id="KW-1133">Transmembrane helix</keyword>
<feature type="transmembrane region" description="Helical" evidence="8">
    <location>
        <begin position="334"/>
        <end position="353"/>
    </location>
</feature>
<evidence type="ECO:0000256" key="7">
    <source>
        <dbReference type="ARBA" id="ARBA00023136"/>
    </source>
</evidence>
<feature type="transmembrane region" description="Helical" evidence="8">
    <location>
        <begin position="170"/>
        <end position="189"/>
    </location>
</feature>
<keyword evidence="4" id="KW-0808">Transferase</keyword>
<dbReference type="Pfam" id="PF13231">
    <property type="entry name" value="PMT_2"/>
    <property type="match status" value="1"/>
</dbReference>
<evidence type="ECO:0000256" key="4">
    <source>
        <dbReference type="ARBA" id="ARBA00022679"/>
    </source>
</evidence>
<feature type="transmembrane region" description="Helical" evidence="8">
    <location>
        <begin position="278"/>
        <end position="295"/>
    </location>
</feature>
<gene>
    <name evidence="10" type="ORF">HJG54_01915</name>
</gene>
<dbReference type="RefSeq" id="WP_316433045.1">
    <property type="nucleotide sequence ID" value="NZ_CP053586.1"/>
</dbReference>
<keyword evidence="2" id="KW-1003">Cell membrane</keyword>
<dbReference type="GO" id="GO:0016763">
    <property type="term" value="F:pentosyltransferase activity"/>
    <property type="evidence" value="ECO:0007669"/>
    <property type="project" value="TreeGrafter"/>
</dbReference>
<evidence type="ECO:0000313" key="10">
    <source>
        <dbReference type="EMBL" id="WNZ21744.1"/>
    </source>
</evidence>
<dbReference type="GO" id="GO:0009103">
    <property type="term" value="P:lipopolysaccharide biosynthetic process"/>
    <property type="evidence" value="ECO:0007669"/>
    <property type="project" value="UniProtKB-ARBA"/>
</dbReference>
<dbReference type="PANTHER" id="PTHR33908:SF11">
    <property type="entry name" value="MEMBRANE PROTEIN"/>
    <property type="match status" value="1"/>
</dbReference>
<feature type="transmembrane region" description="Helical" evidence="8">
    <location>
        <begin position="239"/>
        <end position="258"/>
    </location>
</feature>
<comment type="subcellular location">
    <subcellularLocation>
        <location evidence="1">Cell membrane</location>
        <topology evidence="1">Multi-pass membrane protein</topology>
    </subcellularLocation>
</comment>
<feature type="domain" description="Glycosyltransferase RgtA/B/C/D-like" evidence="9">
    <location>
        <begin position="96"/>
        <end position="255"/>
    </location>
</feature>
<evidence type="ECO:0000256" key="1">
    <source>
        <dbReference type="ARBA" id="ARBA00004651"/>
    </source>
</evidence>
<evidence type="ECO:0000259" key="9">
    <source>
        <dbReference type="Pfam" id="PF13231"/>
    </source>
</evidence>
<accession>A0AA96WAX2</accession>
<evidence type="ECO:0000256" key="2">
    <source>
        <dbReference type="ARBA" id="ARBA00022475"/>
    </source>
</evidence>
<sequence>MRSEDSHWQIPGIVPLIIFCLILGLIFRVGYLDRKVFWVDEVATVLRAAGYTKQKVTAALATGALHTPEDLLRYQQLTPERSLSDAIAAFQTSPEHAPLYFLLTRGWMQIWGSSVIAIRSFSVLCSLLVLPGIYWLSRLLFDHKGAAWLTVGLMAISPIFIAYAQEARPYSLWVLLLVLSGATLLRAMRHNAIGNWALYGLMLSLSFYTSLLSLLVAAGQGLYVAATEKFRCSQRTRRFSMILAAALIALLPWIWLAAQSWQTIRSNTTWMRLPLSSFAKVTIWFYSAAILYFDVPVITEPWLIAAVEITVASGVVAVLLYAFYNLRQQSRQQWLFVLSLSLPVPFTLIVIDAISNGRYSTAPRYWLPFHLGAQLAVAYLISNRLSHQHQGWKWQSITVFLVGLCVLSNSIQFNSSPRYLKSRSLHNLPIAEIINRTDQPLVLSEAENTIDLLSLSHVLNNNVQLRILPTPQLIQQLANNFTEASLLTTEPLHGSEVFLFNPSVDLLQQVSRTCAQFQPAYSPSLLMGELALSLWQLKLSHSC</sequence>
<reference evidence="10" key="1">
    <citation type="submission" date="2020-05" db="EMBL/GenBank/DDBJ databases">
        <authorList>
            <person name="Zhu T."/>
            <person name="Keshari N."/>
            <person name="Lu X."/>
        </authorList>
    </citation>
    <scope>NUCLEOTIDE SEQUENCE</scope>
    <source>
        <strain evidence="10">NK1-12</strain>
    </source>
</reference>
<proteinExistence type="predicted"/>
<dbReference type="InterPro" id="IPR050297">
    <property type="entry name" value="LipidA_mod_glycosyltrf_83"/>
</dbReference>
<protein>
    <recommendedName>
        <fullName evidence="9">Glycosyltransferase RgtA/B/C/D-like domain-containing protein</fullName>
    </recommendedName>
</protein>
<organism evidence="10">
    <name type="scientific">Leptolyngbya sp. NK1-12</name>
    <dbReference type="NCBI Taxonomy" id="2547451"/>
    <lineage>
        <taxon>Bacteria</taxon>
        <taxon>Bacillati</taxon>
        <taxon>Cyanobacteriota</taxon>
        <taxon>Cyanophyceae</taxon>
        <taxon>Leptolyngbyales</taxon>
        <taxon>Leptolyngbyaceae</taxon>
        <taxon>Leptolyngbya group</taxon>
        <taxon>Leptolyngbya</taxon>
    </lineage>
</organism>
<keyword evidence="3" id="KW-0328">Glycosyltransferase</keyword>
<dbReference type="InterPro" id="IPR038731">
    <property type="entry name" value="RgtA/B/C-like"/>
</dbReference>
<feature type="transmembrane region" description="Helical" evidence="8">
    <location>
        <begin position="196"/>
        <end position="219"/>
    </location>
</feature>
<dbReference type="AlphaFoldDB" id="A0AA96WAX2"/>
<feature type="transmembrane region" description="Helical" evidence="8">
    <location>
        <begin position="12"/>
        <end position="31"/>
    </location>
</feature>
<evidence type="ECO:0000256" key="3">
    <source>
        <dbReference type="ARBA" id="ARBA00022676"/>
    </source>
</evidence>
<evidence type="ECO:0000256" key="6">
    <source>
        <dbReference type="ARBA" id="ARBA00022989"/>
    </source>
</evidence>
<name>A0AA96WAX2_9CYAN</name>